<dbReference type="InterPro" id="IPR029063">
    <property type="entry name" value="SAM-dependent_MTases_sf"/>
</dbReference>
<keyword evidence="2" id="KW-0489">Methyltransferase</keyword>
<keyword evidence="6" id="KW-1185">Reference proteome</keyword>
<evidence type="ECO:0000256" key="2">
    <source>
        <dbReference type="ARBA" id="ARBA00022603"/>
    </source>
</evidence>
<gene>
    <name evidence="5" type="ORF">MKW94_010672</name>
</gene>
<accession>A0AA41W276</accession>
<dbReference type="Pfam" id="PF02353">
    <property type="entry name" value="CMAS"/>
    <property type="match status" value="1"/>
</dbReference>
<sequence>MSSIDEVKKESAGETLGGLIQLDKRLRRGYESSHQEQLSVNLDFIKSLKKMDMSGEIETTNKETHELPTEFFEAAFGKSMKSSGCYFKHESATIREAVEASHELYYCFNGQTVLDIGCGQGGLVLYIAQKYKNCEVTGLTNSKAQVNYLLSQAEQLGLTNVHAGLADVNQYEFGTYDRLLMIKLIEVYRITHEKHTTVFKKLSTWMTEDSLLFVEHVCHKTFSHSFEAIDEDDWYSGFIFPKGSVTILAANSLLYFQDDVSVVDHWVVNGMHMARSFDAWRKKLDKNTEVAKEILLSGLGGSHEALNGVATHIRTFCIGGYEQFSFNNGDEWMLAHLLFKKK</sequence>
<reference evidence="5" key="1">
    <citation type="submission" date="2022-03" db="EMBL/GenBank/DDBJ databases">
        <title>A functionally conserved STORR gene fusion in Papaver species that diverged 16.8 million years ago.</title>
        <authorList>
            <person name="Catania T."/>
        </authorList>
    </citation>
    <scope>NUCLEOTIDE SEQUENCE</scope>
    <source>
        <strain evidence="5">S-191538</strain>
    </source>
</reference>
<keyword evidence="4" id="KW-0949">S-adenosyl-L-methionine</keyword>
<evidence type="ECO:0000256" key="3">
    <source>
        <dbReference type="ARBA" id="ARBA00022679"/>
    </source>
</evidence>
<keyword evidence="3" id="KW-0808">Transferase</keyword>
<dbReference type="Gene3D" id="3.40.50.150">
    <property type="entry name" value="Vaccinia Virus protein VP39"/>
    <property type="match status" value="1"/>
</dbReference>
<dbReference type="SUPFAM" id="SSF53335">
    <property type="entry name" value="S-adenosyl-L-methionine-dependent methyltransferases"/>
    <property type="match status" value="1"/>
</dbReference>
<evidence type="ECO:0000313" key="5">
    <source>
        <dbReference type="EMBL" id="MCL7051707.1"/>
    </source>
</evidence>
<proteinExistence type="inferred from homology"/>
<dbReference type="PANTHER" id="PTHR43832">
    <property type="match status" value="1"/>
</dbReference>
<dbReference type="Proteomes" id="UP001177140">
    <property type="component" value="Unassembled WGS sequence"/>
</dbReference>
<dbReference type="GO" id="GO:0032259">
    <property type="term" value="P:methylation"/>
    <property type="evidence" value="ECO:0007669"/>
    <property type="project" value="UniProtKB-KW"/>
</dbReference>
<organism evidence="5 6">
    <name type="scientific">Papaver nudicaule</name>
    <name type="common">Iceland poppy</name>
    <dbReference type="NCBI Taxonomy" id="74823"/>
    <lineage>
        <taxon>Eukaryota</taxon>
        <taxon>Viridiplantae</taxon>
        <taxon>Streptophyta</taxon>
        <taxon>Embryophyta</taxon>
        <taxon>Tracheophyta</taxon>
        <taxon>Spermatophyta</taxon>
        <taxon>Magnoliopsida</taxon>
        <taxon>Ranunculales</taxon>
        <taxon>Papaveraceae</taxon>
        <taxon>Papaveroideae</taxon>
        <taxon>Papaver</taxon>
    </lineage>
</organism>
<dbReference type="PANTHER" id="PTHR43832:SF1">
    <property type="entry name" value="S-ADENOSYL-L-METHIONINE-DEPENDENT METHYLTRANSFERASES SUPERFAMILY PROTEIN"/>
    <property type="match status" value="1"/>
</dbReference>
<dbReference type="CDD" id="cd02440">
    <property type="entry name" value="AdoMet_MTases"/>
    <property type="match status" value="1"/>
</dbReference>
<comment type="similarity">
    <text evidence="1">Belongs to the CFA/CMAS family.</text>
</comment>
<evidence type="ECO:0000313" key="6">
    <source>
        <dbReference type="Proteomes" id="UP001177140"/>
    </source>
</evidence>
<dbReference type="AlphaFoldDB" id="A0AA41W276"/>
<comment type="caution">
    <text evidence="5">The sequence shown here is derived from an EMBL/GenBank/DDBJ whole genome shotgun (WGS) entry which is preliminary data.</text>
</comment>
<evidence type="ECO:0000256" key="1">
    <source>
        <dbReference type="ARBA" id="ARBA00010815"/>
    </source>
</evidence>
<dbReference type="EMBL" id="JAJJMA010341541">
    <property type="protein sequence ID" value="MCL7051707.1"/>
    <property type="molecule type" value="Genomic_DNA"/>
</dbReference>
<dbReference type="GO" id="GO:0008168">
    <property type="term" value="F:methyltransferase activity"/>
    <property type="evidence" value="ECO:0007669"/>
    <property type="project" value="UniProtKB-KW"/>
</dbReference>
<evidence type="ECO:0000256" key="4">
    <source>
        <dbReference type="ARBA" id="ARBA00022691"/>
    </source>
</evidence>
<name>A0AA41W276_PAPNU</name>
<protein>
    <submittedName>
        <fullName evidence="5">Uncharacterized protein</fullName>
    </submittedName>
</protein>